<dbReference type="InterPro" id="IPR023550">
    <property type="entry name" value="PKHD_hydroxylase"/>
</dbReference>
<evidence type="ECO:0000256" key="7">
    <source>
        <dbReference type="HAMAP-Rule" id="MF_00657"/>
    </source>
</evidence>
<feature type="binding site" evidence="7">
    <location>
        <position position="98"/>
    </location>
    <ligand>
        <name>Fe cation</name>
        <dbReference type="ChEBI" id="CHEBI:24875"/>
    </ligand>
</feature>
<dbReference type="HAMAP" id="MF_00657">
    <property type="entry name" value="Hydroxyl_YbiX"/>
    <property type="match status" value="1"/>
</dbReference>
<evidence type="ECO:0000256" key="2">
    <source>
        <dbReference type="ARBA" id="ARBA00022723"/>
    </source>
</evidence>
<dbReference type="NCBIfam" id="NF003975">
    <property type="entry name" value="PRK05467.1-4"/>
    <property type="match status" value="1"/>
</dbReference>
<name>A0A1G6SE71_9GAMM</name>
<dbReference type="GO" id="GO:0006974">
    <property type="term" value="P:DNA damage response"/>
    <property type="evidence" value="ECO:0007669"/>
    <property type="project" value="TreeGrafter"/>
</dbReference>
<evidence type="ECO:0000256" key="5">
    <source>
        <dbReference type="ARBA" id="ARBA00023002"/>
    </source>
</evidence>
<reference evidence="9" key="1">
    <citation type="submission" date="2016-10" db="EMBL/GenBank/DDBJ databases">
        <authorList>
            <person name="Varghese N."/>
            <person name="Submissions S."/>
        </authorList>
    </citation>
    <scope>NUCLEOTIDE SEQUENCE [LARGE SCALE GENOMIC DNA]</scope>
    <source>
        <strain evidence="9">DSM 26382</strain>
    </source>
</reference>
<feature type="binding site" evidence="7">
    <location>
        <position position="96"/>
    </location>
    <ligand>
        <name>Fe cation</name>
        <dbReference type="ChEBI" id="CHEBI:24875"/>
    </ligand>
</feature>
<evidence type="ECO:0000256" key="6">
    <source>
        <dbReference type="ARBA" id="ARBA00023004"/>
    </source>
</evidence>
<gene>
    <name evidence="8" type="ORF">SAMN05216576_111162</name>
</gene>
<dbReference type="PROSITE" id="PS51471">
    <property type="entry name" value="FE2OG_OXY"/>
    <property type="match status" value="1"/>
</dbReference>
<keyword evidence="4 7" id="KW-0223">Dioxygenase</keyword>
<keyword evidence="3 7" id="KW-0847">Vitamin C</keyword>
<dbReference type="PANTHER" id="PTHR41536">
    <property type="entry name" value="PKHD-TYPE HYDROXYLASE YBIX"/>
    <property type="match status" value="1"/>
</dbReference>
<comment type="cofactor">
    <cofactor evidence="7">
        <name>Fe(2+)</name>
        <dbReference type="ChEBI" id="CHEBI:29033"/>
    </cofactor>
    <text evidence="7">Binds 1 Fe(2+) ion per subunit.</text>
</comment>
<keyword evidence="6 7" id="KW-0408">Iron</keyword>
<comment type="cofactor">
    <cofactor evidence="1 7">
        <name>L-ascorbate</name>
        <dbReference type="ChEBI" id="CHEBI:38290"/>
    </cofactor>
</comment>
<evidence type="ECO:0000313" key="9">
    <source>
        <dbReference type="Proteomes" id="UP000199467"/>
    </source>
</evidence>
<keyword evidence="9" id="KW-1185">Reference proteome</keyword>
<dbReference type="RefSeq" id="WP_017678863.1">
    <property type="nucleotide sequence ID" value="NZ_FMZQ01000011.1"/>
</dbReference>
<organism evidence="8 9">
    <name type="scientific">Ectopseudomonas chengduensis</name>
    <dbReference type="NCBI Taxonomy" id="489632"/>
    <lineage>
        <taxon>Bacteria</taxon>
        <taxon>Pseudomonadati</taxon>
        <taxon>Pseudomonadota</taxon>
        <taxon>Gammaproteobacteria</taxon>
        <taxon>Pseudomonadales</taxon>
        <taxon>Pseudomonadaceae</taxon>
        <taxon>Ectopseudomonas</taxon>
    </lineage>
</organism>
<evidence type="ECO:0000256" key="1">
    <source>
        <dbReference type="ARBA" id="ARBA00001961"/>
    </source>
</evidence>
<protein>
    <submittedName>
        <fullName evidence="8">PKHD-type hydroxylase</fullName>
    </submittedName>
</protein>
<dbReference type="Pfam" id="PF13640">
    <property type="entry name" value="2OG-FeII_Oxy_3"/>
    <property type="match status" value="1"/>
</dbReference>
<dbReference type="InterPro" id="IPR005123">
    <property type="entry name" value="Oxoglu/Fe-dep_dioxygenase_dom"/>
</dbReference>
<proteinExistence type="inferred from homology"/>
<evidence type="ECO:0000256" key="4">
    <source>
        <dbReference type="ARBA" id="ARBA00022964"/>
    </source>
</evidence>
<keyword evidence="2 7" id="KW-0479">Metal-binding</keyword>
<dbReference type="SMART" id="SM00702">
    <property type="entry name" value="P4Hc"/>
    <property type="match status" value="1"/>
</dbReference>
<dbReference type="NCBIfam" id="NF003974">
    <property type="entry name" value="PRK05467.1-3"/>
    <property type="match status" value="1"/>
</dbReference>
<dbReference type="Gene3D" id="4.10.860.20">
    <property type="entry name" value="Rabenosyn, Rab binding domain"/>
    <property type="match status" value="1"/>
</dbReference>
<dbReference type="Proteomes" id="UP000199467">
    <property type="component" value="Unassembled WGS sequence"/>
</dbReference>
<dbReference type="PANTHER" id="PTHR41536:SF1">
    <property type="entry name" value="PKHD-TYPE HYDROXYLASE YBIX"/>
    <property type="match status" value="1"/>
</dbReference>
<dbReference type="Pfam" id="PF18331">
    <property type="entry name" value="PKHD_C"/>
    <property type="match status" value="1"/>
</dbReference>
<sequence length="222" mass="24817">MMLSIPDVLNAEQLQQCRTALAGGNWQDGRLTAGYQAVNVKANQQLAQDDPLTQQLGDFILACLAQHPRFMAAALPLKVVPPRFNRYAEGGTYGDHIDNAVFSVPGTPHRIRADLSATLFFSEPDEYEGGELVVQDQRIKLPAGHLVLYSSGSLHRVEPVTRGARMASFFWVQSLVRQNEQRSVLLELDDSIQALRQQVPDSPELIRLTGIYHNLLRQWTQT</sequence>
<dbReference type="EMBL" id="FMZQ01000011">
    <property type="protein sequence ID" value="SDD14954.1"/>
    <property type="molecule type" value="Genomic_DNA"/>
</dbReference>
<feature type="binding site" evidence="7">
    <location>
        <position position="155"/>
    </location>
    <ligand>
        <name>Fe cation</name>
        <dbReference type="ChEBI" id="CHEBI:24875"/>
    </ligand>
</feature>
<dbReference type="AlphaFoldDB" id="A0A1G6SE71"/>
<accession>A0A1G6SE71</accession>
<dbReference type="GO" id="GO:0006879">
    <property type="term" value="P:intracellular iron ion homeostasis"/>
    <property type="evidence" value="ECO:0007669"/>
    <property type="project" value="TreeGrafter"/>
</dbReference>
<evidence type="ECO:0000313" key="8">
    <source>
        <dbReference type="EMBL" id="SDD14954.1"/>
    </source>
</evidence>
<evidence type="ECO:0000256" key="3">
    <source>
        <dbReference type="ARBA" id="ARBA00022896"/>
    </source>
</evidence>
<dbReference type="Gene3D" id="2.60.120.620">
    <property type="entry name" value="q2cbj1_9rhob like domain"/>
    <property type="match status" value="1"/>
</dbReference>
<dbReference type="InterPro" id="IPR041097">
    <property type="entry name" value="PKHD_C"/>
</dbReference>
<feature type="binding site" evidence="7">
    <location>
        <position position="165"/>
    </location>
    <ligand>
        <name>2-oxoglutarate</name>
        <dbReference type="ChEBI" id="CHEBI:16810"/>
    </ligand>
</feature>
<dbReference type="GO" id="GO:0016706">
    <property type="term" value="F:2-oxoglutarate-dependent dioxygenase activity"/>
    <property type="evidence" value="ECO:0007669"/>
    <property type="project" value="UniProtKB-UniRule"/>
</dbReference>
<dbReference type="InterPro" id="IPR006620">
    <property type="entry name" value="Pro_4_hyd_alph"/>
</dbReference>
<dbReference type="GeneID" id="83640087"/>
<dbReference type="GO" id="GO:0005506">
    <property type="term" value="F:iron ion binding"/>
    <property type="evidence" value="ECO:0007669"/>
    <property type="project" value="UniProtKB-UniRule"/>
</dbReference>
<dbReference type="GO" id="GO:0031418">
    <property type="term" value="F:L-ascorbic acid binding"/>
    <property type="evidence" value="ECO:0007669"/>
    <property type="project" value="UniProtKB-KW"/>
</dbReference>
<dbReference type="InterPro" id="IPR044862">
    <property type="entry name" value="Pro_4_hyd_alph_FE2OG_OXY"/>
</dbReference>
<keyword evidence="5 7" id="KW-0560">Oxidoreductase</keyword>